<evidence type="ECO:0000313" key="12">
    <source>
        <dbReference type="Proteomes" id="UP000070620"/>
    </source>
</evidence>
<dbReference type="Pfam" id="PF00364">
    <property type="entry name" value="Biotin_lipoyl"/>
    <property type="match status" value="1"/>
</dbReference>
<dbReference type="EMBL" id="LRQV01000002">
    <property type="protein sequence ID" value="KXK63818.1"/>
    <property type="molecule type" value="Genomic_DNA"/>
</dbReference>
<sequence>MSLSAGRTSVTAQHERRGVRDPRDALEAVALSAIELARRASARPRRISVRHGDTSVEIEWEAGEGGPAAPAPADPAVGADGDAASGHEVVRSPVVGTFYRAPEPGMKPFVEVGDAVERGQQVGIVEAMKLMNGIQSEVTGRVVEILVADATPVEYGQPLIVVAPLDVAVDRGE</sequence>
<proteinExistence type="predicted"/>
<dbReference type="AlphaFoldDB" id="A0A136PZE9"/>
<organism evidence="11 12">
    <name type="scientific">Micromonospora rosaria</name>
    <dbReference type="NCBI Taxonomy" id="47874"/>
    <lineage>
        <taxon>Bacteria</taxon>
        <taxon>Bacillati</taxon>
        <taxon>Actinomycetota</taxon>
        <taxon>Actinomycetes</taxon>
        <taxon>Micromonosporales</taxon>
        <taxon>Micromonosporaceae</taxon>
        <taxon>Micromonospora</taxon>
    </lineage>
</organism>
<comment type="pathway">
    <text evidence="1 8">Lipid metabolism; fatty acid biosynthesis.</text>
</comment>
<feature type="compositionally biased region" description="Basic and acidic residues" evidence="9">
    <location>
        <begin position="13"/>
        <end position="24"/>
    </location>
</feature>
<feature type="compositionally biased region" description="Polar residues" evidence="9">
    <location>
        <begin position="1"/>
        <end position="12"/>
    </location>
</feature>
<dbReference type="Proteomes" id="UP000070620">
    <property type="component" value="Unassembled WGS sequence"/>
</dbReference>
<feature type="domain" description="Lipoyl-binding" evidence="10">
    <location>
        <begin position="87"/>
        <end position="163"/>
    </location>
</feature>
<keyword evidence="4 8" id="KW-0276">Fatty acid metabolism</keyword>
<keyword evidence="12" id="KW-1185">Reference proteome</keyword>
<dbReference type="GO" id="GO:0003989">
    <property type="term" value="F:acetyl-CoA carboxylase activity"/>
    <property type="evidence" value="ECO:0007669"/>
    <property type="project" value="InterPro"/>
</dbReference>
<dbReference type="PROSITE" id="PS00188">
    <property type="entry name" value="BIOTIN"/>
    <property type="match status" value="1"/>
</dbReference>
<evidence type="ECO:0000256" key="1">
    <source>
        <dbReference type="ARBA" id="ARBA00005194"/>
    </source>
</evidence>
<evidence type="ECO:0000256" key="3">
    <source>
        <dbReference type="ARBA" id="ARBA00022516"/>
    </source>
</evidence>
<evidence type="ECO:0000256" key="7">
    <source>
        <dbReference type="ARBA" id="ARBA00023267"/>
    </source>
</evidence>
<keyword evidence="7 8" id="KW-0092">Biotin</keyword>
<evidence type="ECO:0000259" key="10">
    <source>
        <dbReference type="PROSITE" id="PS50968"/>
    </source>
</evidence>
<evidence type="ECO:0000256" key="4">
    <source>
        <dbReference type="ARBA" id="ARBA00022832"/>
    </source>
</evidence>
<name>A0A136PZE9_9ACTN</name>
<feature type="region of interest" description="Disordered" evidence="9">
    <location>
        <begin position="63"/>
        <end position="84"/>
    </location>
</feature>
<evidence type="ECO:0000256" key="2">
    <source>
        <dbReference type="ARBA" id="ARBA00017562"/>
    </source>
</evidence>
<dbReference type="InterPro" id="IPR001882">
    <property type="entry name" value="Biotin_BS"/>
</dbReference>
<comment type="function">
    <text evidence="8">This protein is a component of the acetyl coenzyme A carboxylase complex; first, biotin carboxylase catalyzes the carboxylation of the carrier protein and then the transcarboxylase transfers the carboxyl group to form malonyl-CoA.</text>
</comment>
<feature type="compositionally biased region" description="Low complexity" evidence="9">
    <location>
        <begin position="74"/>
        <end position="84"/>
    </location>
</feature>
<evidence type="ECO:0000256" key="9">
    <source>
        <dbReference type="SAM" id="MobiDB-lite"/>
    </source>
</evidence>
<evidence type="ECO:0000256" key="5">
    <source>
        <dbReference type="ARBA" id="ARBA00023098"/>
    </source>
</evidence>
<dbReference type="Gene3D" id="2.40.50.100">
    <property type="match status" value="1"/>
</dbReference>
<dbReference type="GO" id="GO:0006633">
    <property type="term" value="P:fatty acid biosynthetic process"/>
    <property type="evidence" value="ECO:0007669"/>
    <property type="project" value="UniProtKB-UniPathway"/>
</dbReference>
<dbReference type="OrthoDB" id="9811735at2"/>
<evidence type="ECO:0000313" key="11">
    <source>
        <dbReference type="EMBL" id="KXK63818.1"/>
    </source>
</evidence>
<dbReference type="InterPro" id="IPR050709">
    <property type="entry name" value="Biotin_Carboxyl_Carrier/Decarb"/>
</dbReference>
<dbReference type="PROSITE" id="PS50968">
    <property type="entry name" value="BIOTINYL_LIPOYL"/>
    <property type="match status" value="1"/>
</dbReference>
<evidence type="ECO:0000256" key="6">
    <source>
        <dbReference type="ARBA" id="ARBA00023160"/>
    </source>
</evidence>
<evidence type="ECO:0000256" key="8">
    <source>
        <dbReference type="RuleBase" id="RU364072"/>
    </source>
</evidence>
<dbReference type="GO" id="GO:0009317">
    <property type="term" value="C:acetyl-CoA carboxylase complex"/>
    <property type="evidence" value="ECO:0007669"/>
    <property type="project" value="InterPro"/>
</dbReference>
<dbReference type="PANTHER" id="PTHR45266:SF3">
    <property type="entry name" value="OXALOACETATE DECARBOXYLASE ALPHA CHAIN"/>
    <property type="match status" value="1"/>
</dbReference>
<feature type="region of interest" description="Disordered" evidence="9">
    <location>
        <begin position="1"/>
        <end position="24"/>
    </location>
</feature>
<dbReference type="CDD" id="cd06850">
    <property type="entry name" value="biotinyl_domain"/>
    <property type="match status" value="1"/>
</dbReference>
<keyword evidence="5 8" id="KW-0443">Lipid metabolism</keyword>
<dbReference type="UniPathway" id="UPA00094"/>
<dbReference type="InterPro" id="IPR001249">
    <property type="entry name" value="AcCoA_biotinCC"/>
</dbReference>
<dbReference type="NCBIfam" id="TIGR00531">
    <property type="entry name" value="BCCP"/>
    <property type="match status" value="1"/>
</dbReference>
<dbReference type="PRINTS" id="PR01071">
    <property type="entry name" value="ACOABIOTINCC"/>
</dbReference>
<keyword evidence="3 8" id="KW-0444">Lipid biosynthesis</keyword>
<dbReference type="PANTHER" id="PTHR45266">
    <property type="entry name" value="OXALOACETATE DECARBOXYLASE ALPHA CHAIN"/>
    <property type="match status" value="1"/>
</dbReference>
<comment type="caution">
    <text evidence="11">The sequence shown here is derived from an EMBL/GenBank/DDBJ whole genome shotgun (WGS) entry which is preliminary data.</text>
</comment>
<reference evidence="11 12" key="1">
    <citation type="submission" date="2016-01" db="EMBL/GenBank/DDBJ databases">
        <title>Whole genome sequence and analysis of Micromonospora rosaria DSM 803, which can produce antibacterial substance rosamicin.</title>
        <authorList>
            <person name="Yang H."/>
            <person name="He X."/>
            <person name="Zhu D."/>
        </authorList>
    </citation>
    <scope>NUCLEOTIDE SEQUENCE [LARGE SCALE GENOMIC DNA]</scope>
    <source>
        <strain evidence="11 12">DSM 803</strain>
    </source>
</reference>
<keyword evidence="6 8" id="KW-0275">Fatty acid biosynthesis</keyword>
<dbReference type="InterPro" id="IPR011053">
    <property type="entry name" value="Single_hybrid_motif"/>
</dbReference>
<protein>
    <recommendedName>
        <fullName evidence="2 8">Biotin carboxyl carrier protein of acetyl-CoA carboxylase</fullName>
    </recommendedName>
</protein>
<accession>A0A136PZE9</accession>
<dbReference type="SUPFAM" id="SSF51230">
    <property type="entry name" value="Single hybrid motif"/>
    <property type="match status" value="1"/>
</dbReference>
<gene>
    <name evidence="11" type="ORF">AWW66_01150</name>
</gene>
<dbReference type="InterPro" id="IPR000089">
    <property type="entry name" value="Biotin_lipoyl"/>
</dbReference>